<dbReference type="InterPro" id="IPR010432">
    <property type="entry name" value="RDD"/>
</dbReference>
<evidence type="ECO:0000256" key="2">
    <source>
        <dbReference type="ARBA" id="ARBA00022692"/>
    </source>
</evidence>
<dbReference type="KEGG" id="amob:HG15A2_04820"/>
<evidence type="ECO:0000313" key="7">
    <source>
        <dbReference type="EMBL" id="QDS97221.1"/>
    </source>
</evidence>
<evidence type="ECO:0000259" key="6">
    <source>
        <dbReference type="Pfam" id="PF06271"/>
    </source>
</evidence>
<name>A0A517MQR3_9BACT</name>
<evidence type="ECO:0000256" key="3">
    <source>
        <dbReference type="ARBA" id="ARBA00022989"/>
    </source>
</evidence>
<dbReference type="PANTHER" id="PTHR38480:SF1">
    <property type="entry name" value="SLR0254 PROTEIN"/>
    <property type="match status" value="1"/>
</dbReference>
<dbReference type="AlphaFoldDB" id="A0A517MQR3"/>
<evidence type="ECO:0000256" key="4">
    <source>
        <dbReference type="ARBA" id="ARBA00023136"/>
    </source>
</evidence>
<dbReference type="GO" id="GO:0016020">
    <property type="term" value="C:membrane"/>
    <property type="evidence" value="ECO:0007669"/>
    <property type="project" value="UniProtKB-SubCell"/>
</dbReference>
<evidence type="ECO:0000256" key="1">
    <source>
        <dbReference type="ARBA" id="ARBA00004141"/>
    </source>
</evidence>
<keyword evidence="8" id="KW-1185">Reference proteome</keyword>
<keyword evidence="2 5" id="KW-0812">Transmembrane</keyword>
<feature type="transmembrane region" description="Helical" evidence="5">
    <location>
        <begin position="84"/>
        <end position="111"/>
    </location>
</feature>
<dbReference type="OrthoDB" id="9787732at2"/>
<comment type="subcellular location">
    <subcellularLocation>
        <location evidence="1">Membrane</location>
        <topology evidence="1">Multi-pass membrane protein</topology>
    </subcellularLocation>
</comment>
<dbReference type="Pfam" id="PF06271">
    <property type="entry name" value="RDD"/>
    <property type="match status" value="1"/>
</dbReference>
<dbReference type="Proteomes" id="UP000319852">
    <property type="component" value="Chromosome"/>
</dbReference>
<organism evidence="7 8">
    <name type="scientific">Adhaeretor mobilis</name>
    <dbReference type="NCBI Taxonomy" id="1930276"/>
    <lineage>
        <taxon>Bacteria</taxon>
        <taxon>Pseudomonadati</taxon>
        <taxon>Planctomycetota</taxon>
        <taxon>Planctomycetia</taxon>
        <taxon>Pirellulales</taxon>
        <taxon>Lacipirellulaceae</taxon>
        <taxon>Adhaeretor</taxon>
    </lineage>
</organism>
<reference evidence="7 8" key="1">
    <citation type="submission" date="2019-02" db="EMBL/GenBank/DDBJ databases">
        <title>Deep-cultivation of Planctomycetes and their phenomic and genomic characterization uncovers novel biology.</title>
        <authorList>
            <person name="Wiegand S."/>
            <person name="Jogler M."/>
            <person name="Boedeker C."/>
            <person name="Pinto D."/>
            <person name="Vollmers J."/>
            <person name="Rivas-Marin E."/>
            <person name="Kohn T."/>
            <person name="Peeters S.H."/>
            <person name="Heuer A."/>
            <person name="Rast P."/>
            <person name="Oberbeckmann S."/>
            <person name="Bunk B."/>
            <person name="Jeske O."/>
            <person name="Meyerdierks A."/>
            <person name="Storesund J.E."/>
            <person name="Kallscheuer N."/>
            <person name="Luecker S."/>
            <person name="Lage O.M."/>
            <person name="Pohl T."/>
            <person name="Merkel B.J."/>
            <person name="Hornburger P."/>
            <person name="Mueller R.-W."/>
            <person name="Bruemmer F."/>
            <person name="Labrenz M."/>
            <person name="Spormann A.M."/>
            <person name="Op den Camp H."/>
            <person name="Overmann J."/>
            <person name="Amann R."/>
            <person name="Jetten M.S.M."/>
            <person name="Mascher T."/>
            <person name="Medema M.H."/>
            <person name="Devos D.P."/>
            <person name="Kaster A.-K."/>
            <person name="Ovreas L."/>
            <person name="Rohde M."/>
            <person name="Galperin M.Y."/>
            <person name="Jogler C."/>
        </authorList>
    </citation>
    <scope>NUCLEOTIDE SEQUENCE [LARGE SCALE GENOMIC DNA]</scope>
    <source>
        <strain evidence="7 8">HG15A2</strain>
    </source>
</reference>
<dbReference type="PANTHER" id="PTHR38480">
    <property type="entry name" value="SLR0254 PROTEIN"/>
    <property type="match status" value="1"/>
</dbReference>
<sequence>MSEQPNRMNERIAFETPENIKISYQLAGPGTRFLAWFADSIFLTLFCLVLLVVFIAVGVSFDGVLGDVFEPGTGSADFGDDAQFSMVFLGIWLMIWSLGSLFYFGLSELFLRGQTIGKRMSKIRVVKSDGFSLDPLSILIRSLFRIVDQIPVLWIVPVLSTSSQRLGDMVAGTIVVSEEPDQVSSVREVLSSRPASDNEFRFTVTMLKRAQAADFAAIESILERWSSLSTEEQSALTGKIVPALAQRLQSELPPLPDHQQYLEDLLAAEYRRQSRNLG</sequence>
<protein>
    <submittedName>
        <fullName evidence="7">RDD family protein</fullName>
    </submittedName>
</protein>
<proteinExistence type="predicted"/>
<dbReference type="RefSeq" id="WP_145057419.1">
    <property type="nucleotide sequence ID" value="NZ_CP036263.1"/>
</dbReference>
<feature type="transmembrane region" description="Helical" evidence="5">
    <location>
        <begin position="41"/>
        <end position="64"/>
    </location>
</feature>
<accession>A0A517MQR3</accession>
<keyword evidence="3 5" id="KW-1133">Transmembrane helix</keyword>
<feature type="domain" description="RDD" evidence="6">
    <location>
        <begin position="26"/>
        <end position="171"/>
    </location>
</feature>
<keyword evidence="4 5" id="KW-0472">Membrane</keyword>
<evidence type="ECO:0000256" key="5">
    <source>
        <dbReference type="SAM" id="Phobius"/>
    </source>
</evidence>
<evidence type="ECO:0000313" key="8">
    <source>
        <dbReference type="Proteomes" id="UP000319852"/>
    </source>
</evidence>
<dbReference type="EMBL" id="CP036263">
    <property type="protein sequence ID" value="QDS97221.1"/>
    <property type="molecule type" value="Genomic_DNA"/>
</dbReference>
<gene>
    <name evidence="7" type="ORF">HG15A2_04820</name>
</gene>